<dbReference type="SUPFAM" id="SSF82693">
    <property type="entry name" value="Multidrug efflux transporter AcrB pore domain, PN1, PN2, PC1 and PC2 subdomains"/>
    <property type="match status" value="4"/>
</dbReference>
<proteinExistence type="predicted"/>
<dbReference type="Gene3D" id="1.20.1640.10">
    <property type="entry name" value="Multidrug efflux transporter AcrB transmembrane domain"/>
    <property type="match status" value="2"/>
</dbReference>
<evidence type="ECO:0000256" key="3">
    <source>
        <dbReference type="ARBA" id="ARBA00022475"/>
    </source>
</evidence>
<dbReference type="PANTHER" id="PTHR32063:SF34">
    <property type="entry name" value="MULTIDRUG RESISTANCE PROTEIN MDTC"/>
    <property type="match status" value="1"/>
</dbReference>
<accession>A0A178LBQ4</accession>
<evidence type="ECO:0000313" key="9">
    <source>
        <dbReference type="EMBL" id="OAN26536.1"/>
    </source>
</evidence>
<dbReference type="InterPro" id="IPR001036">
    <property type="entry name" value="Acrflvin-R"/>
</dbReference>
<dbReference type="AlphaFoldDB" id="A0A178LBQ4"/>
<dbReference type="SUPFAM" id="SSF82714">
    <property type="entry name" value="Multidrug efflux transporter AcrB TolC docking domain, DN and DC subdomains"/>
    <property type="match status" value="2"/>
</dbReference>
<dbReference type="GO" id="GO:0005886">
    <property type="term" value="C:plasma membrane"/>
    <property type="evidence" value="ECO:0007669"/>
    <property type="project" value="UniProtKB-SubCell"/>
</dbReference>
<evidence type="ECO:0000256" key="5">
    <source>
        <dbReference type="ARBA" id="ARBA00022692"/>
    </source>
</evidence>
<reference evidence="9 10" key="1">
    <citation type="submission" date="2016-04" db="EMBL/GenBank/DDBJ databases">
        <title>Draft Genome Sequences of Staphylococcus capitis Strain H36, S. capitis Strain H65, S. cohnii Strain H62, S. hominis Strain H69, Mycobacterium iranicum Strain H39, Plantibacter sp. Strain H53, Pseudomonas oryzihabitans Strain H72, and Microbacterium sp. Strain H83, isolated from residential settings.</title>
        <authorList>
            <person name="Lymperopoulou D."/>
            <person name="Adams R.I."/>
            <person name="Lindow S."/>
            <person name="Coil D.A."/>
            <person name="Jospin G."/>
            <person name="Eisen J.A."/>
        </authorList>
    </citation>
    <scope>NUCLEOTIDE SEQUENCE [LARGE SCALE GENOMIC DNA]</scope>
    <source>
        <strain evidence="9 10">H72</strain>
    </source>
</reference>
<evidence type="ECO:0000256" key="1">
    <source>
        <dbReference type="ARBA" id="ARBA00004429"/>
    </source>
</evidence>
<dbReference type="Pfam" id="PF00873">
    <property type="entry name" value="ACR_tran"/>
    <property type="match status" value="1"/>
</dbReference>
<gene>
    <name evidence="9" type="ORF">A4V15_05095</name>
</gene>
<dbReference type="Gene3D" id="3.30.2090.10">
    <property type="entry name" value="Multidrug efflux transporter AcrB TolC docking domain, DN and DC subdomains"/>
    <property type="match status" value="2"/>
</dbReference>
<keyword evidence="2" id="KW-0813">Transport</keyword>
<dbReference type="PANTHER" id="PTHR32063">
    <property type="match status" value="1"/>
</dbReference>
<feature type="transmembrane region" description="Helical" evidence="8">
    <location>
        <begin position="859"/>
        <end position="876"/>
    </location>
</feature>
<evidence type="ECO:0000256" key="7">
    <source>
        <dbReference type="ARBA" id="ARBA00023136"/>
    </source>
</evidence>
<comment type="subcellular location">
    <subcellularLocation>
        <location evidence="1">Cell inner membrane</location>
        <topology evidence="1">Multi-pass membrane protein</topology>
    </subcellularLocation>
</comment>
<dbReference type="FunFam" id="1.20.1640.10:FF:000001">
    <property type="entry name" value="Efflux pump membrane transporter"/>
    <property type="match status" value="1"/>
</dbReference>
<dbReference type="Gene3D" id="3.30.70.1430">
    <property type="entry name" value="Multidrug efflux transporter AcrB pore domain"/>
    <property type="match status" value="2"/>
</dbReference>
<feature type="transmembrane region" description="Helical" evidence="8">
    <location>
        <begin position="906"/>
        <end position="922"/>
    </location>
</feature>
<evidence type="ECO:0000256" key="4">
    <source>
        <dbReference type="ARBA" id="ARBA00022519"/>
    </source>
</evidence>
<dbReference type="SUPFAM" id="SSF82866">
    <property type="entry name" value="Multidrug efflux transporter AcrB transmembrane domain"/>
    <property type="match status" value="2"/>
</dbReference>
<keyword evidence="7 8" id="KW-0472">Membrane</keyword>
<feature type="transmembrane region" description="Helical" evidence="8">
    <location>
        <begin position="431"/>
        <end position="455"/>
    </location>
</feature>
<evidence type="ECO:0000256" key="8">
    <source>
        <dbReference type="SAM" id="Phobius"/>
    </source>
</evidence>
<evidence type="ECO:0000313" key="10">
    <source>
        <dbReference type="Proteomes" id="UP000078356"/>
    </source>
</evidence>
<dbReference type="EMBL" id="LWCR01000034">
    <property type="protein sequence ID" value="OAN26536.1"/>
    <property type="molecule type" value="Genomic_DNA"/>
</dbReference>
<dbReference type="RefSeq" id="WP_064308664.1">
    <property type="nucleotide sequence ID" value="NZ_LWCR01000034.1"/>
</dbReference>
<dbReference type="Proteomes" id="UP000078356">
    <property type="component" value="Unassembled WGS sequence"/>
</dbReference>
<sequence>MNLSAPFIARPVATLLLSLALLLLGAIAFRLLPVAPLPQMDFPTITVSATLSGASPQVMASSVATPLERSLGSIAGISSMTSRSSQGSTQIIIQFDLDKDVNTAAREVQAAINASRNLLPSGMRQMPRYRKVNPSQAPIMVFSLTSKTLSKGELYDLASTVLAQSLSQVNGVGEVQIGGSSLPAVRIELEPRQLEHYGLALDDVRTAINSANQRRPKGAVANDQHNWQIQANDQLFKAADYAPLIIRYQDGAALRLRDVAKVSDAVEDRYNAGFYNDQSAVLLVVNRQANANIIETIAALKARLPALEAIVPASARLEVAMDRSGVIKATLHEAELTLIIAVFLVIGVVWLFLGRLRCAVIPALAVPISLVGTFAVMYLLGFSLNTLSLMALILAAGLVVDDAIVVLENIARHIDNGMAPLKAAYQGTREVGFTLLSMNVSLVAVFVAILFIGGIVEKLFREFSLTLAAAILVSLVVSLTLTPMLCARWLRPHDPTTQGRLQRFSERAHRRLVAGYDRSLGWALRHRRLTLLSLIATIALNVVLYVVVPKTFMPQQDTGQLIGFIRGDNALSFQVMQPKIEILRKSLLADPAVASASGFVGSSGSGSGVNNAVMLIRLKPIAERQLDAQKVIERIRANAPKVPGAQLFLMADQDLRFGGRQQSTSSYEYNLLSGDVQLLQAWQPKVLAALKALPELTAVDGREGSTQQITLQIDREKAKRLGVDMETVAAVLNNSFAQRQISTIYEPLNQYKVVMEINPRYAQDPTVLEQVRVITSSGAQVPLSAFAYYTNSLAEDRVTHDGQFASESINFDLAPDVSLEQATRAVQRAVAAIGLPSDVQGRLGGSANIFASTVSGQPLMILGALVLVYIVLGVLYESYVHPLTILSTLPSAGVGALLAIQLTGGQFSLISMLGLFLLIGVVKKNAIMMVDLALQLERQQGLTPEEGIRQACLLRLRPILMTTMAAILGAVPLLIGNTEGAEMRQPLGLVIVGGLVLSQILTLYTTPVVYLYFERLRRRVNRWRGIRTDAALDTPL</sequence>
<feature type="transmembrane region" description="Helical" evidence="8">
    <location>
        <begin position="360"/>
        <end position="381"/>
    </location>
</feature>
<dbReference type="FunFam" id="3.30.70.1430:FF:000001">
    <property type="entry name" value="Efflux pump membrane transporter"/>
    <property type="match status" value="1"/>
</dbReference>
<dbReference type="Gene3D" id="3.30.70.1440">
    <property type="entry name" value="Multidrug efflux transporter AcrB pore domain"/>
    <property type="match status" value="1"/>
</dbReference>
<dbReference type="InterPro" id="IPR027463">
    <property type="entry name" value="AcrB_DN_DC_subdom"/>
</dbReference>
<dbReference type="OrthoDB" id="9757904at2"/>
<feature type="transmembrane region" description="Helical" evidence="8">
    <location>
        <begin position="987"/>
        <end position="1013"/>
    </location>
</feature>
<name>A0A178LBQ4_9PSED</name>
<protein>
    <submittedName>
        <fullName evidence="9">Acriflavine resistance protein B</fullName>
    </submittedName>
</protein>
<organism evidence="9 10">
    <name type="scientific">Pseudomonas oryzihabitans</name>
    <dbReference type="NCBI Taxonomy" id="47885"/>
    <lineage>
        <taxon>Bacteria</taxon>
        <taxon>Pseudomonadati</taxon>
        <taxon>Pseudomonadota</taxon>
        <taxon>Gammaproteobacteria</taxon>
        <taxon>Pseudomonadales</taxon>
        <taxon>Pseudomonadaceae</taxon>
        <taxon>Pseudomonas</taxon>
    </lineage>
</organism>
<keyword evidence="3" id="KW-1003">Cell membrane</keyword>
<feature type="transmembrane region" description="Helical" evidence="8">
    <location>
        <begin position="336"/>
        <end position="353"/>
    </location>
</feature>
<keyword evidence="5 8" id="KW-0812">Transmembrane</keyword>
<dbReference type="PRINTS" id="PR00702">
    <property type="entry name" value="ACRIFLAVINRP"/>
</dbReference>
<keyword evidence="6 8" id="KW-1133">Transmembrane helix</keyword>
<feature type="transmembrane region" description="Helical" evidence="8">
    <location>
        <begin position="529"/>
        <end position="548"/>
    </location>
</feature>
<dbReference type="GO" id="GO:0042910">
    <property type="term" value="F:xenobiotic transmembrane transporter activity"/>
    <property type="evidence" value="ECO:0007669"/>
    <property type="project" value="TreeGrafter"/>
</dbReference>
<evidence type="ECO:0000256" key="6">
    <source>
        <dbReference type="ARBA" id="ARBA00022989"/>
    </source>
</evidence>
<evidence type="ECO:0000256" key="2">
    <source>
        <dbReference type="ARBA" id="ARBA00022448"/>
    </source>
</evidence>
<feature type="transmembrane region" description="Helical" evidence="8">
    <location>
        <begin position="467"/>
        <end position="490"/>
    </location>
</feature>
<comment type="caution">
    <text evidence="9">The sequence shown here is derived from an EMBL/GenBank/DDBJ whole genome shotgun (WGS) entry which is preliminary data.</text>
</comment>
<keyword evidence="4" id="KW-0997">Cell inner membrane</keyword>
<feature type="transmembrane region" description="Helical" evidence="8">
    <location>
        <begin position="958"/>
        <end position="975"/>
    </location>
</feature>
<dbReference type="Gene3D" id="3.30.70.1320">
    <property type="entry name" value="Multidrug efflux transporter AcrB pore domain like"/>
    <property type="match status" value="1"/>
</dbReference>